<keyword evidence="3" id="KW-0862">Zinc</keyword>
<sequence length="326" mass="36577">MLRNRSISLTKQSPIVTDHQAPSCSSTTTPNPTRPGSSFLGSPRFFNGFFLHKNLFAASILDTNKLFCNFVGNPFRFSRNPEKPMKILEQNKHSSENFDSLRFFNGVLRENLLPASIDTNKQFCNFASNPFQFSKNPEKPRKILKENNHRLEKFDSEGITLVLEQEDHNGNICNKHDKSRVIRNVLFGSKLKIEILSGSPESVGDFGIKTRNSKFSGGPSVTGSGSPRLSTGPLCLSEMELSEEYTRVISRGCNPKTTHIFNNCVVNSCCGIRVGSPPLDSFVRFCQTCKKNLGEDNDIFMYRGEKAFCSEECRCQEMILDGLMIS</sequence>
<evidence type="ECO:0000256" key="3">
    <source>
        <dbReference type="ARBA" id="ARBA00022771"/>
    </source>
</evidence>
<feature type="zinc finger region" description="FLZ-type" evidence="4">
    <location>
        <begin position="281"/>
        <end position="325"/>
    </location>
</feature>
<name>A0A251S5T9_HELAN</name>
<proteinExistence type="inferred from homology"/>
<evidence type="ECO:0000259" key="6">
    <source>
        <dbReference type="PROSITE" id="PS51795"/>
    </source>
</evidence>
<dbReference type="OrthoDB" id="1902692at2759"/>
<evidence type="ECO:0000256" key="2">
    <source>
        <dbReference type="ARBA" id="ARBA00022723"/>
    </source>
</evidence>
<dbReference type="InParanoid" id="A0A251S5T9"/>
<feature type="domain" description="FLZ-type" evidence="6">
    <location>
        <begin position="281"/>
        <end position="325"/>
    </location>
</feature>
<dbReference type="Pfam" id="PF04570">
    <property type="entry name" value="zf-FLZ"/>
    <property type="match status" value="1"/>
</dbReference>
<organism evidence="8 9">
    <name type="scientific">Helianthus annuus</name>
    <name type="common">Common sunflower</name>
    <dbReference type="NCBI Taxonomy" id="4232"/>
    <lineage>
        <taxon>Eukaryota</taxon>
        <taxon>Viridiplantae</taxon>
        <taxon>Streptophyta</taxon>
        <taxon>Embryophyta</taxon>
        <taxon>Tracheophyta</taxon>
        <taxon>Spermatophyta</taxon>
        <taxon>Magnoliopsida</taxon>
        <taxon>eudicotyledons</taxon>
        <taxon>Gunneridae</taxon>
        <taxon>Pentapetalae</taxon>
        <taxon>asterids</taxon>
        <taxon>campanulids</taxon>
        <taxon>Asterales</taxon>
        <taxon>Asteraceae</taxon>
        <taxon>Asteroideae</taxon>
        <taxon>Heliantheae alliance</taxon>
        <taxon>Heliantheae</taxon>
        <taxon>Helianthus</taxon>
    </lineage>
</organism>
<evidence type="ECO:0000256" key="1">
    <source>
        <dbReference type="ARBA" id="ARBA00009374"/>
    </source>
</evidence>
<dbReference type="EMBL" id="MNCJ02000330">
    <property type="protein sequence ID" value="KAF5762966.1"/>
    <property type="molecule type" value="Genomic_DNA"/>
</dbReference>
<dbReference type="EMBL" id="CM007904">
    <property type="protein sequence ID" value="OTF93951.1"/>
    <property type="molecule type" value="Genomic_DNA"/>
</dbReference>
<comment type="similarity">
    <text evidence="1">Belongs to the FLZ family.</text>
</comment>
<keyword evidence="3" id="KW-0863">Zinc-finger</keyword>
<evidence type="ECO:0000313" key="7">
    <source>
        <dbReference type="EMBL" id="KAF5762966.1"/>
    </source>
</evidence>
<dbReference type="FunCoup" id="A0A251S5T9">
    <property type="interactions" value="2"/>
</dbReference>
<keyword evidence="9" id="KW-1185">Reference proteome</keyword>
<feature type="region of interest" description="Disordered" evidence="5">
    <location>
        <begin position="1"/>
        <end position="37"/>
    </location>
</feature>
<dbReference type="Gramene" id="mRNA:HanXRQr2_Chr15g0674841">
    <property type="protein sequence ID" value="mRNA:HanXRQr2_Chr15g0674841"/>
    <property type="gene ID" value="HanXRQr2_Chr15g0674841"/>
</dbReference>
<dbReference type="PANTHER" id="PTHR46443">
    <property type="entry name" value="FCS-LIKE ZINC FINGER 8"/>
    <property type="match status" value="1"/>
</dbReference>
<gene>
    <name evidence="8" type="ORF">HannXRQ_Chr15g0466831</name>
    <name evidence="7" type="ORF">HanXRQr2_Chr15g0674841</name>
</gene>
<reference evidence="8" key="2">
    <citation type="submission" date="2017-02" db="EMBL/GenBank/DDBJ databases">
        <title>Sunflower complete genome.</title>
        <authorList>
            <person name="Langlade N."/>
            <person name="Munos S."/>
        </authorList>
    </citation>
    <scope>NUCLEOTIDE SEQUENCE [LARGE SCALE GENOMIC DNA]</scope>
    <source>
        <tissue evidence="8">Leaves</tissue>
    </source>
</reference>
<dbReference type="InterPro" id="IPR007650">
    <property type="entry name" value="Zf-FLZ_dom"/>
</dbReference>
<dbReference type="Proteomes" id="UP000215914">
    <property type="component" value="Chromosome 15"/>
</dbReference>
<feature type="compositionally biased region" description="Low complexity" evidence="5">
    <location>
        <begin position="22"/>
        <end position="37"/>
    </location>
</feature>
<dbReference type="GO" id="GO:0008270">
    <property type="term" value="F:zinc ion binding"/>
    <property type="evidence" value="ECO:0007669"/>
    <property type="project" value="UniProtKB-KW"/>
</dbReference>
<feature type="compositionally biased region" description="Polar residues" evidence="5">
    <location>
        <begin position="1"/>
        <end position="15"/>
    </location>
</feature>
<protein>
    <submittedName>
        <fullName evidence="7 8">Zf-FLZ domain-containing protein</fullName>
    </submittedName>
</protein>
<reference evidence="7 9" key="1">
    <citation type="journal article" date="2017" name="Nature">
        <title>The sunflower genome provides insights into oil metabolism, flowering and Asterid evolution.</title>
        <authorList>
            <person name="Badouin H."/>
            <person name="Gouzy J."/>
            <person name="Grassa C.J."/>
            <person name="Murat F."/>
            <person name="Staton S.E."/>
            <person name="Cottret L."/>
            <person name="Lelandais-Briere C."/>
            <person name="Owens G.L."/>
            <person name="Carrere S."/>
            <person name="Mayjonade B."/>
            <person name="Legrand L."/>
            <person name="Gill N."/>
            <person name="Kane N.C."/>
            <person name="Bowers J.E."/>
            <person name="Hubner S."/>
            <person name="Bellec A."/>
            <person name="Berard A."/>
            <person name="Berges H."/>
            <person name="Blanchet N."/>
            <person name="Boniface M.C."/>
            <person name="Brunel D."/>
            <person name="Catrice O."/>
            <person name="Chaidir N."/>
            <person name="Claudel C."/>
            <person name="Donnadieu C."/>
            <person name="Faraut T."/>
            <person name="Fievet G."/>
            <person name="Helmstetter N."/>
            <person name="King M."/>
            <person name="Knapp S.J."/>
            <person name="Lai Z."/>
            <person name="Le Paslier M.C."/>
            <person name="Lippi Y."/>
            <person name="Lorenzon L."/>
            <person name="Mandel J.R."/>
            <person name="Marage G."/>
            <person name="Marchand G."/>
            <person name="Marquand E."/>
            <person name="Bret-Mestries E."/>
            <person name="Morien E."/>
            <person name="Nambeesan S."/>
            <person name="Nguyen T."/>
            <person name="Pegot-Espagnet P."/>
            <person name="Pouilly N."/>
            <person name="Raftis F."/>
            <person name="Sallet E."/>
            <person name="Schiex T."/>
            <person name="Thomas J."/>
            <person name="Vandecasteele C."/>
            <person name="Vares D."/>
            <person name="Vear F."/>
            <person name="Vautrin S."/>
            <person name="Crespi M."/>
            <person name="Mangin B."/>
            <person name="Burke J.M."/>
            <person name="Salse J."/>
            <person name="Munos S."/>
            <person name="Vincourt P."/>
            <person name="Rieseberg L.H."/>
            <person name="Langlade N.B."/>
        </authorList>
    </citation>
    <scope>NUCLEOTIDE SEQUENCE [LARGE SCALE GENOMIC DNA]</scope>
    <source>
        <strain evidence="9">cv. SF193</strain>
        <tissue evidence="7">Leaves</tissue>
    </source>
</reference>
<dbReference type="PANTHER" id="PTHR46443:SF8">
    <property type="entry name" value="ZF-FLZ DOMAIN-CONTAINING PROTEIN-RELATED"/>
    <property type="match status" value="1"/>
</dbReference>
<dbReference type="InterPro" id="IPR044593">
    <property type="entry name" value="FLZ8/MARD1"/>
</dbReference>
<dbReference type="PROSITE" id="PS51795">
    <property type="entry name" value="ZF_FLZ"/>
    <property type="match status" value="1"/>
</dbReference>
<accession>A0A251S5T9</accession>
<dbReference type="AlphaFoldDB" id="A0A251S5T9"/>
<keyword evidence="2" id="KW-0479">Metal-binding</keyword>
<evidence type="ECO:0000256" key="4">
    <source>
        <dbReference type="PROSITE-ProRule" id="PRU01131"/>
    </source>
</evidence>
<reference evidence="7" key="3">
    <citation type="submission" date="2020-06" db="EMBL/GenBank/DDBJ databases">
        <title>Helianthus annuus Genome sequencing and assembly Release 2.</title>
        <authorList>
            <person name="Gouzy J."/>
            <person name="Langlade N."/>
            <person name="Munos S."/>
        </authorList>
    </citation>
    <scope>NUCLEOTIDE SEQUENCE</scope>
    <source>
        <tissue evidence="7">Leaves</tissue>
    </source>
</reference>
<evidence type="ECO:0000313" key="9">
    <source>
        <dbReference type="Proteomes" id="UP000215914"/>
    </source>
</evidence>
<evidence type="ECO:0000256" key="5">
    <source>
        <dbReference type="SAM" id="MobiDB-lite"/>
    </source>
</evidence>
<evidence type="ECO:0000313" key="8">
    <source>
        <dbReference type="EMBL" id="OTF93951.1"/>
    </source>
</evidence>